<keyword evidence="3" id="KW-1185">Reference proteome</keyword>
<dbReference type="Proteomes" id="UP001153076">
    <property type="component" value="Unassembled WGS sequence"/>
</dbReference>
<feature type="region of interest" description="Disordered" evidence="1">
    <location>
        <begin position="172"/>
        <end position="193"/>
    </location>
</feature>
<sequence length="250" mass="28948">MGDRKKPKCIMGVNQFLEYAFGGKEEAIGMSEYENAIDVQGITFSERFENKVTSGPTGGLQSLYEWEKTPNVEPFATITEDMLCIVGKNANRFIGECSKWMKELGPLDARNWLRMDKDTKKRLFNKIQAECNFPPEAERIVVAHAVELQCMMLFRSWRYRLKEDHFAGKTHISEKNRSNRLSQNIKPSNGSKSTARIYHDEIMPLYTLAKDSTQDPTKEQTIEIPHKDGKWDLEGEVKYEEFKKLHEDQI</sequence>
<reference evidence="2" key="1">
    <citation type="submission" date="2022-04" db="EMBL/GenBank/DDBJ databases">
        <title>Carnegiea gigantea Genome sequencing and assembly v2.</title>
        <authorList>
            <person name="Copetti D."/>
            <person name="Sanderson M.J."/>
            <person name="Burquez A."/>
            <person name="Wojciechowski M.F."/>
        </authorList>
    </citation>
    <scope>NUCLEOTIDE SEQUENCE</scope>
    <source>
        <strain evidence="2">SGP5-SGP5p</strain>
        <tissue evidence="2">Aerial part</tissue>
    </source>
</reference>
<comment type="caution">
    <text evidence="2">The sequence shown here is derived from an EMBL/GenBank/DDBJ whole genome shotgun (WGS) entry which is preliminary data.</text>
</comment>
<feature type="compositionally biased region" description="Polar residues" evidence="1">
    <location>
        <begin position="179"/>
        <end position="193"/>
    </location>
</feature>
<evidence type="ECO:0000313" key="3">
    <source>
        <dbReference type="Proteomes" id="UP001153076"/>
    </source>
</evidence>
<proteinExistence type="predicted"/>
<name>A0A9Q1GU88_9CARY</name>
<organism evidence="2 3">
    <name type="scientific">Carnegiea gigantea</name>
    <dbReference type="NCBI Taxonomy" id="171969"/>
    <lineage>
        <taxon>Eukaryota</taxon>
        <taxon>Viridiplantae</taxon>
        <taxon>Streptophyta</taxon>
        <taxon>Embryophyta</taxon>
        <taxon>Tracheophyta</taxon>
        <taxon>Spermatophyta</taxon>
        <taxon>Magnoliopsida</taxon>
        <taxon>eudicotyledons</taxon>
        <taxon>Gunneridae</taxon>
        <taxon>Pentapetalae</taxon>
        <taxon>Caryophyllales</taxon>
        <taxon>Cactineae</taxon>
        <taxon>Cactaceae</taxon>
        <taxon>Cactoideae</taxon>
        <taxon>Echinocereeae</taxon>
        <taxon>Carnegiea</taxon>
    </lineage>
</organism>
<evidence type="ECO:0000313" key="2">
    <source>
        <dbReference type="EMBL" id="KAJ8425491.1"/>
    </source>
</evidence>
<accession>A0A9Q1GU88</accession>
<evidence type="ECO:0000256" key="1">
    <source>
        <dbReference type="SAM" id="MobiDB-lite"/>
    </source>
</evidence>
<dbReference type="OrthoDB" id="346910at2759"/>
<dbReference type="AlphaFoldDB" id="A0A9Q1GU88"/>
<gene>
    <name evidence="2" type="ORF">Cgig2_029573</name>
</gene>
<protein>
    <submittedName>
        <fullName evidence="2">Uncharacterized protein</fullName>
    </submittedName>
</protein>
<dbReference type="EMBL" id="JAKOGI010001465">
    <property type="protein sequence ID" value="KAJ8425491.1"/>
    <property type="molecule type" value="Genomic_DNA"/>
</dbReference>